<reference evidence="2" key="1">
    <citation type="submission" date="2013-10" db="EMBL/GenBank/DDBJ databases">
        <title>Draft genome sequence of Clostridium botulinum type B strain Osaka05.</title>
        <authorList>
            <person name="Sakaguchi Y."/>
            <person name="Hosomi K."/>
            <person name="Uchiyama J."/>
            <person name="Ogura Y."/>
            <person name="Sakaguchi M."/>
            <person name="Kohda T."/>
            <person name="Mukamoto M."/>
            <person name="Misawa N."/>
            <person name="Matsuzaki S."/>
            <person name="Hayashi T."/>
            <person name="Kozaki S."/>
        </authorList>
    </citation>
    <scope>NUCLEOTIDE SEQUENCE</scope>
    <source>
        <strain evidence="2">Osaka05</strain>
    </source>
</reference>
<dbReference type="RefSeq" id="WP_030032101.1">
    <property type="nucleotide sequence ID" value="NZ_BA000058.1"/>
</dbReference>
<feature type="coiled-coil region" evidence="1">
    <location>
        <begin position="12"/>
        <end position="39"/>
    </location>
</feature>
<evidence type="ECO:0000313" key="2">
    <source>
        <dbReference type="EMBL" id="BAO05005.1"/>
    </source>
</evidence>
<organism evidence="2">
    <name type="scientific">Clostridium botulinum B str. Osaka05</name>
    <dbReference type="NCBI Taxonomy" id="1407017"/>
    <lineage>
        <taxon>Bacteria</taxon>
        <taxon>Bacillati</taxon>
        <taxon>Bacillota</taxon>
        <taxon>Clostridia</taxon>
        <taxon>Eubacteriales</taxon>
        <taxon>Clostridiaceae</taxon>
        <taxon>Clostridium</taxon>
    </lineage>
</organism>
<dbReference type="HOGENOM" id="CLU_2506828_0_0_9"/>
<accession>A0A060N615</accession>
<evidence type="ECO:0000256" key="1">
    <source>
        <dbReference type="SAM" id="Coils"/>
    </source>
</evidence>
<dbReference type="AlphaFoldDB" id="A0A060N615"/>
<dbReference type="Proteomes" id="UP000054164">
    <property type="component" value="Unassembled WGS sequence"/>
</dbReference>
<proteinExistence type="predicted"/>
<sequence length="85" mass="10428">MGYSNEQLLKFLSLSNKKLKRLKQNIKNVRIQRNEFKSKLDEIEWYLNNNIRERFDKYDYPSDRECCELQGKKEIKEDILRIISK</sequence>
<protein>
    <submittedName>
        <fullName evidence="2">Uncharacterized protein</fullName>
    </submittedName>
</protein>
<keyword evidence="1" id="KW-0175">Coiled coil</keyword>
<dbReference type="EMBL" id="BA000058">
    <property type="protein sequence ID" value="BAO05005.1"/>
    <property type="molecule type" value="Genomic_DNA"/>
</dbReference>
<gene>
    <name evidence="2" type="ORF">CBO05P1_286</name>
</gene>
<name>A0A060N615_CLOBO</name>